<dbReference type="InterPro" id="IPR011251">
    <property type="entry name" value="Luciferase-like_dom"/>
</dbReference>
<dbReference type="InterPro" id="IPR036661">
    <property type="entry name" value="Luciferase-like_sf"/>
</dbReference>
<dbReference type="Pfam" id="PF00296">
    <property type="entry name" value="Bac_luciferase"/>
    <property type="match status" value="1"/>
</dbReference>
<evidence type="ECO:0000313" key="4">
    <source>
        <dbReference type="EMBL" id="MDI2099540.1"/>
    </source>
</evidence>
<evidence type="ECO:0000256" key="2">
    <source>
        <dbReference type="SAM" id="MobiDB-lite"/>
    </source>
</evidence>
<proteinExistence type="predicted"/>
<dbReference type="SUPFAM" id="SSF51679">
    <property type="entry name" value="Bacterial luciferase-like"/>
    <property type="match status" value="1"/>
</dbReference>
<feature type="domain" description="Luciferase-like" evidence="3">
    <location>
        <begin position="57"/>
        <end position="138"/>
    </location>
</feature>
<evidence type="ECO:0000256" key="1">
    <source>
        <dbReference type="ARBA" id="ARBA00023002"/>
    </source>
</evidence>
<dbReference type="Proteomes" id="UP001321506">
    <property type="component" value="Unassembled WGS sequence"/>
</dbReference>
<dbReference type="RefSeq" id="WP_281489333.1">
    <property type="nucleotide sequence ID" value="NZ_JASATX010000005.1"/>
</dbReference>
<evidence type="ECO:0000313" key="5">
    <source>
        <dbReference type="Proteomes" id="UP001321506"/>
    </source>
</evidence>
<comment type="caution">
    <text evidence="4">The sequence shown here is derived from an EMBL/GenBank/DDBJ whole genome shotgun (WGS) entry which is preliminary data.</text>
</comment>
<dbReference type="AlphaFoldDB" id="A0AAW6TDQ9"/>
<protein>
    <submittedName>
        <fullName evidence="4">LLM class F420-dependent oxidoreductase</fullName>
        <ecNumber evidence="4">1.-.-.-</ecNumber>
    </submittedName>
</protein>
<dbReference type="EC" id="1.-.-.-" evidence="4"/>
<dbReference type="EMBL" id="JASATX010000005">
    <property type="protein sequence ID" value="MDI2099540.1"/>
    <property type="molecule type" value="Genomic_DNA"/>
</dbReference>
<reference evidence="4 5" key="1">
    <citation type="submission" date="2023-04" db="EMBL/GenBank/DDBJ databases">
        <title>Klugiella caeni sp. nov. isolated from the sludge of biochemical tank.</title>
        <authorList>
            <person name="Geng K."/>
        </authorList>
    </citation>
    <scope>NUCLEOTIDE SEQUENCE [LARGE SCALE GENOMIC DNA]</scope>
    <source>
        <strain evidence="4 5">YN-L-19</strain>
    </source>
</reference>
<gene>
    <name evidence="4" type="ORF">QF206_11255</name>
</gene>
<feature type="compositionally biased region" description="Basic and acidic residues" evidence="2">
    <location>
        <begin position="23"/>
        <end position="32"/>
    </location>
</feature>
<feature type="region of interest" description="Disordered" evidence="2">
    <location>
        <begin position="1"/>
        <end position="42"/>
    </location>
</feature>
<evidence type="ECO:0000259" key="3">
    <source>
        <dbReference type="Pfam" id="PF00296"/>
    </source>
</evidence>
<keyword evidence="5" id="KW-1185">Reference proteome</keyword>
<dbReference type="InterPro" id="IPR050564">
    <property type="entry name" value="F420-G6PD/mer"/>
</dbReference>
<keyword evidence="1 4" id="KW-0560">Oxidoreductase</keyword>
<accession>A0AAW6TDQ9</accession>
<dbReference type="PANTHER" id="PTHR43244">
    <property type="match status" value="1"/>
</dbReference>
<dbReference type="InterPro" id="IPR019922">
    <property type="entry name" value="Lucif-like_OxRdatse_MSMEG_4141"/>
</dbReference>
<dbReference type="GO" id="GO:0016705">
    <property type="term" value="F:oxidoreductase activity, acting on paired donors, with incorporation or reduction of molecular oxygen"/>
    <property type="evidence" value="ECO:0007669"/>
    <property type="project" value="InterPro"/>
</dbReference>
<dbReference type="NCBIfam" id="TIGR03620">
    <property type="entry name" value="F420_MSMEG_4141"/>
    <property type="match status" value="1"/>
</dbReference>
<dbReference type="Gene3D" id="3.20.20.30">
    <property type="entry name" value="Luciferase-like domain"/>
    <property type="match status" value="2"/>
</dbReference>
<dbReference type="PANTHER" id="PTHR43244:SF1">
    <property type="entry name" value="5,10-METHYLENETETRAHYDROMETHANOPTERIN REDUCTASE"/>
    <property type="match status" value="1"/>
</dbReference>
<sequence length="317" mass="34010">MREAEDGAALTDATNSGGADVAPPHRDARTHSESTATTPVPLGRWGVWRTSHADTPPEFVRGLEELGFGTLWIGGSPGAGLEDVERALEATERLTIATGVVNIWSSPAERVAESFQRIETRFPGRFVLGIGAGHPETTGEYHTPYQAIVAYLDRLDELGIPKHRRMLAALGPRMLRLAGERSAGAHPYFTTPEHTRFARQQLGAGPLLAPEHKIVISADAEGARSIARPAVERYLALDNYRANLVRTGFDERSLEHGGTDEIVDALALQGDPASVAARLRKHFDAGADHVAVQPLPMRSEPASALAALEALAPQLGP</sequence>
<name>A0AAW6TDQ9_9MICO</name>
<organism evidence="4 5">
    <name type="scientific">Ruicaihuangia caeni</name>
    <dbReference type="NCBI Taxonomy" id="3042517"/>
    <lineage>
        <taxon>Bacteria</taxon>
        <taxon>Bacillati</taxon>
        <taxon>Actinomycetota</taxon>
        <taxon>Actinomycetes</taxon>
        <taxon>Micrococcales</taxon>
        <taxon>Microbacteriaceae</taxon>
        <taxon>Ruicaihuangia</taxon>
    </lineage>
</organism>